<organism evidence="2 3">
    <name type="scientific">Litomosoides sigmodontis</name>
    <name type="common">Filarial nematode worm</name>
    <dbReference type="NCBI Taxonomy" id="42156"/>
    <lineage>
        <taxon>Eukaryota</taxon>
        <taxon>Metazoa</taxon>
        <taxon>Ecdysozoa</taxon>
        <taxon>Nematoda</taxon>
        <taxon>Chromadorea</taxon>
        <taxon>Rhabditida</taxon>
        <taxon>Spirurina</taxon>
        <taxon>Spiruromorpha</taxon>
        <taxon>Filarioidea</taxon>
        <taxon>Onchocercidae</taxon>
        <taxon>Litomosoides</taxon>
    </lineage>
</organism>
<evidence type="ECO:0000313" key="2">
    <source>
        <dbReference type="EMBL" id="VDK75380.1"/>
    </source>
</evidence>
<evidence type="ECO:0000313" key="3">
    <source>
        <dbReference type="Proteomes" id="UP000277928"/>
    </source>
</evidence>
<name>A0A3P6T7D8_LITSI</name>
<dbReference type="Proteomes" id="UP000277928">
    <property type="component" value="Unassembled WGS sequence"/>
</dbReference>
<feature type="region of interest" description="Disordered" evidence="1">
    <location>
        <begin position="544"/>
        <end position="649"/>
    </location>
</feature>
<sequence length="718" mass="81259">MDDRTILEVRINGEINGDIACLAKLQNTKTGSVSTPSTPEVETSSSLSDTTIALLRKELEHENLVTKPKISDQCHVESFVRSNEQITDSRESSDSRRKFRVLGLAFPGKWMKSEKFWDLLERSESFHMWFDKTTKDGIKHGGLSAVYETPEEAKAAFAAFHKMVFDGNPLKLQASKLFYDPIPTPRTVQPPMPFKIKLLDPDASRRLYAVHLSSSTDQTLLSSIFGSECIETVQLEADPFIASEKQAEIVFHTVQEANDARLELADGFEIDEGDRQLTMRLLTTDEYISYMKTESDKILNARVVPVSSSLVPSSSSSQPSPSVSSTAIASSSETAVVPFIPAPEVTVEDVTSFVQQYVDDTRTNWAELNEINELWKLCDEVSQIHRGIPDSLLKIALLNVLERHQRTLPTQWMRQHVDNLIRIWKKEIQNTKGIQRSTSYTMCAASYIPDNTPERKNSVRSRTKKRALATIMGVGEVLDKVRTMLATEEGELDVDEDEYGNYAIDGQPLSFESWAVINKPVESTQICRRPSLLIDQQIRKLRSESKKRTWKKKSDEETDEKIQEVDQKIDNEKHEELDPNREIVESETENPVIRRELEEGEMSSESSSSSSASTSSDDDIDDEAVIRHRRQKRRRREKSSQLNPIQASMGSVNPQFTTLFAQLYEHRHKLCRLLLSSHKSAFASVLGQILSSPQGMTSAQQNQMNLFIQNFSAHNLPK</sequence>
<feature type="compositionally biased region" description="Polar residues" evidence="1">
    <location>
        <begin position="640"/>
        <end position="649"/>
    </location>
</feature>
<feature type="compositionally biased region" description="Basic and acidic residues" evidence="1">
    <location>
        <begin position="544"/>
        <end position="584"/>
    </location>
</feature>
<protein>
    <recommendedName>
        <fullName evidence="4">RRM domain-containing protein</fullName>
    </recommendedName>
</protein>
<dbReference type="OMA" id="WKLCDEV"/>
<dbReference type="STRING" id="42156.A0A3P6T7D8"/>
<dbReference type="EMBL" id="UYRX01000143">
    <property type="protein sequence ID" value="VDK75380.1"/>
    <property type="molecule type" value="Genomic_DNA"/>
</dbReference>
<proteinExistence type="predicted"/>
<keyword evidence="3" id="KW-1185">Reference proteome</keyword>
<dbReference type="AlphaFoldDB" id="A0A3P6T7D8"/>
<accession>A0A3P6T7D8</accession>
<reference evidence="2 3" key="1">
    <citation type="submission" date="2018-08" db="EMBL/GenBank/DDBJ databases">
        <authorList>
            <person name="Laetsch R D."/>
            <person name="Stevens L."/>
            <person name="Kumar S."/>
            <person name="Blaxter L. M."/>
        </authorList>
    </citation>
    <scope>NUCLEOTIDE SEQUENCE [LARGE SCALE GENOMIC DNA]</scope>
</reference>
<evidence type="ECO:0008006" key="4">
    <source>
        <dbReference type="Google" id="ProtNLM"/>
    </source>
</evidence>
<dbReference type="OrthoDB" id="5869979at2759"/>
<feature type="compositionally biased region" description="Low complexity" evidence="1">
    <location>
        <begin position="603"/>
        <end position="615"/>
    </location>
</feature>
<evidence type="ECO:0000256" key="1">
    <source>
        <dbReference type="SAM" id="MobiDB-lite"/>
    </source>
</evidence>
<feature type="compositionally biased region" description="Basic residues" evidence="1">
    <location>
        <begin position="627"/>
        <end position="637"/>
    </location>
</feature>
<gene>
    <name evidence="2" type="ORF">NLS_LOCUS2886</name>
</gene>